<dbReference type="SUPFAM" id="SSF56784">
    <property type="entry name" value="HAD-like"/>
    <property type="match status" value="1"/>
</dbReference>
<proteinExistence type="predicted"/>
<dbReference type="PANTHER" id="PTHR43316">
    <property type="entry name" value="HYDROLASE, HALOACID DELAHOGENASE-RELATED"/>
    <property type="match status" value="1"/>
</dbReference>
<evidence type="ECO:0000256" key="1">
    <source>
        <dbReference type="ARBA" id="ARBA00022801"/>
    </source>
</evidence>
<dbReference type="EC" id="3.1.3.5" evidence="2"/>
<reference evidence="2 3" key="1">
    <citation type="submission" date="2018-06" db="EMBL/GenBank/DDBJ databases">
        <authorList>
            <consortium name="Pathogen Informatics"/>
            <person name="Doyle S."/>
        </authorList>
    </citation>
    <scope>NUCLEOTIDE SEQUENCE [LARGE SCALE GENOMIC DNA]</scope>
    <source>
        <strain evidence="2 3">NCTC11343</strain>
    </source>
</reference>
<sequence length="235" mass="26245">MDKFNIKGIIFDYGGTLDTNGGHWGAVIWSGYEKYQVPVNLNAFQEAYTYAERQMALQPIIKPQFNFLEVLEAKLNVQFDYLIAAGYDLDRSLAHRIAFDGYSLAKNTVEEVKPLLNSLHEKYPIVMVSNFYGNLKSVLDDFGILSYFQEVVESAVVGVRKPDTAIYALGVTKIGLPAQEVLVVGDSYSKDMVPAKAVGCQTLWLKGQTWGEDKLQDTGAADQQFTSIFDLIDFV</sequence>
<dbReference type="Gene3D" id="3.40.50.1000">
    <property type="entry name" value="HAD superfamily/HAD-like"/>
    <property type="match status" value="1"/>
</dbReference>
<keyword evidence="1 2" id="KW-0378">Hydrolase</keyword>
<dbReference type="InterPro" id="IPR006439">
    <property type="entry name" value="HAD-SF_hydro_IA"/>
</dbReference>
<evidence type="ECO:0000313" key="2">
    <source>
        <dbReference type="EMBL" id="SPZ85261.1"/>
    </source>
</evidence>
<dbReference type="Pfam" id="PF00702">
    <property type="entry name" value="Hydrolase"/>
    <property type="match status" value="1"/>
</dbReference>
<protein>
    <submittedName>
        <fullName evidence="2">Pyrimidine 5'-nucleotidase YjjG</fullName>
        <ecNumber evidence="2">3.1.3.5</ecNumber>
    </submittedName>
</protein>
<dbReference type="GeneID" id="97181357"/>
<evidence type="ECO:0000313" key="3">
    <source>
        <dbReference type="Proteomes" id="UP000251241"/>
    </source>
</evidence>
<organism evidence="2 3">
    <name type="scientific">Sphingobacterium multivorum</name>
    <dbReference type="NCBI Taxonomy" id="28454"/>
    <lineage>
        <taxon>Bacteria</taxon>
        <taxon>Pseudomonadati</taxon>
        <taxon>Bacteroidota</taxon>
        <taxon>Sphingobacteriia</taxon>
        <taxon>Sphingobacteriales</taxon>
        <taxon>Sphingobacteriaceae</taxon>
        <taxon>Sphingobacterium</taxon>
    </lineage>
</organism>
<dbReference type="Proteomes" id="UP000251241">
    <property type="component" value="Unassembled WGS sequence"/>
</dbReference>
<gene>
    <name evidence="2" type="primary">yjjG_1</name>
    <name evidence="2" type="ORF">NCTC11343_01821</name>
</gene>
<dbReference type="NCBIfam" id="TIGR01549">
    <property type="entry name" value="HAD-SF-IA-v1"/>
    <property type="match status" value="1"/>
</dbReference>
<dbReference type="SFLD" id="SFLDS00003">
    <property type="entry name" value="Haloacid_Dehalogenase"/>
    <property type="match status" value="1"/>
</dbReference>
<dbReference type="PANTHER" id="PTHR43316:SF3">
    <property type="entry name" value="HALOACID DEHALOGENASE, TYPE II (AFU_ORTHOLOGUE AFUA_2G07750)-RELATED"/>
    <property type="match status" value="1"/>
</dbReference>
<dbReference type="GO" id="GO:0008253">
    <property type="term" value="F:5'-nucleotidase activity"/>
    <property type="evidence" value="ECO:0007669"/>
    <property type="project" value="UniProtKB-EC"/>
</dbReference>
<dbReference type="InterPro" id="IPR051540">
    <property type="entry name" value="S-2-haloacid_dehalogenase"/>
</dbReference>
<dbReference type="InterPro" id="IPR036412">
    <property type="entry name" value="HAD-like_sf"/>
</dbReference>
<dbReference type="RefSeq" id="WP_112374441.1">
    <property type="nucleotide sequence ID" value="NZ_CP069793.1"/>
</dbReference>
<dbReference type="InterPro" id="IPR023214">
    <property type="entry name" value="HAD_sf"/>
</dbReference>
<accession>A0A2X2IYK0</accession>
<dbReference type="PRINTS" id="PR00413">
    <property type="entry name" value="HADHALOGNASE"/>
</dbReference>
<dbReference type="SFLD" id="SFLDG01129">
    <property type="entry name" value="C1.5:_HAD__Beta-PGM__Phosphata"/>
    <property type="match status" value="1"/>
</dbReference>
<dbReference type="EMBL" id="UAUU01000008">
    <property type="protein sequence ID" value="SPZ85261.1"/>
    <property type="molecule type" value="Genomic_DNA"/>
</dbReference>
<dbReference type="AlphaFoldDB" id="A0A2X2IYK0"/>
<name>A0A2X2IYK0_SPHMU</name>